<feature type="transmembrane region" description="Helical" evidence="9">
    <location>
        <begin position="47"/>
        <end position="64"/>
    </location>
</feature>
<evidence type="ECO:0000313" key="12">
    <source>
        <dbReference type="EMBL" id="RMI15320.1"/>
    </source>
</evidence>
<dbReference type="Proteomes" id="UP000274097">
    <property type="component" value="Unassembled WGS sequence"/>
</dbReference>
<dbReference type="InterPro" id="IPR055348">
    <property type="entry name" value="DctQ"/>
</dbReference>
<feature type="transmembrane region" description="Helical" evidence="9">
    <location>
        <begin position="12"/>
        <end position="35"/>
    </location>
</feature>
<dbReference type="PANTHER" id="PTHR35011:SF2">
    <property type="entry name" value="2,3-DIKETO-L-GULONATE TRAP TRANSPORTER SMALL PERMEASE PROTEIN YIAM"/>
    <property type="match status" value="1"/>
</dbReference>
<evidence type="ECO:0000313" key="14">
    <source>
        <dbReference type="Proteomes" id="UP000278036"/>
    </source>
</evidence>
<organism evidence="11 14">
    <name type="scientific">Teichococcus wenyumeiae</name>
    <dbReference type="NCBI Taxonomy" id="2478470"/>
    <lineage>
        <taxon>Bacteria</taxon>
        <taxon>Pseudomonadati</taxon>
        <taxon>Pseudomonadota</taxon>
        <taxon>Alphaproteobacteria</taxon>
        <taxon>Acetobacterales</taxon>
        <taxon>Roseomonadaceae</taxon>
        <taxon>Roseomonas</taxon>
    </lineage>
</organism>
<evidence type="ECO:0000256" key="7">
    <source>
        <dbReference type="ARBA" id="ARBA00023136"/>
    </source>
</evidence>
<reference evidence="11 14" key="1">
    <citation type="submission" date="2018-09" db="EMBL/GenBank/DDBJ databases">
        <title>Roseomonas sp. nov., isolated from feces of Tibetan antelopes in the Qinghai-Tibet plateau, China.</title>
        <authorList>
            <person name="Tian Z."/>
        </authorList>
    </citation>
    <scope>NUCLEOTIDE SEQUENCE [LARGE SCALE GENOMIC DNA]</scope>
    <source>
        <strain evidence="12 13">Z23</strain>
        <strain evidence="11 14">Z24</strain>
    </source>
</reference>
<evidence type="ECO:0000256" key="4">
    <source>
        <dbReference type="ARBA" id="ARBA00022519"/>
    </source>
</evidence>
<dbReference type="FunCoup" id="A0A3A9J8P4">
    <property type="interactions" value="93"/>
</dbReference>
<dbReference type="AlphaFoldDB" id="A0A3A9J8P4"/>
<evidence type="ECO:0000256" key="9">
    <source>
        <dbReference type="RuleBase" id="RU369079"/>
    </source>
</evidence>
<comment type="subunit">
    <text evidence="9">The complex comprises the extracytoplasmic solute receptor protein and the two transmembrane proteins.</text>
</comment>
<evidence type="ECO:0000313" key="11">
    <source>
        <dbReference type="EMBL" id="RKK02420.1"/>
    </source>
</evidence>
<keyword evidence="5 9" id="KW-0812">Transmembrane</keyword>
<protein>
    <recommendedName>
        <fullName evidence="9">TRAP transporter small permease protein</fullName>
    </recommendedName>
</protein>
<dbReference type="Proteomes" id="UP000278036">
    <property type="component" value="Unassembled WGS sequence"/>
</dbReference>
<dbReference type="Pfam" id="PF04290">
    <property type="entry name" value="DctQ"/>
    <property type="match status" value="1"/>
</dbReference>
<dbReference type="EMBL" id="RFLX01000063">
    <property type="protein sequence ID" value="RMI15320.1"/>
    <property type="molecule type" value="Genomic_DNA"/>
</dbReference>
<evidence type="ECO:0000313" key="13">
    <source>
        <dbReference type="Proteomes" id="UP000274097"/>
    </source>
</evidence>
<sequence length="169" mass="18107">MTQAVDRLFAAVEGLLALALAVMVVMVFGNVVLRYLFDDGIMVSEELSRFLFLWLTFLGAVVVLHRAGHLGFDTLVQMLPRQGRLLCRAISGLLTLLVCLIFLWGAWPQALANMDNASPVSGLPLGWAYMAAVVSGAGLSLLTLADLAQVLRGVEPARRDAADLAEPGA</sequence>
<evidence type="ECO:0000259" key="10">
    <source>
        <dbReference type="Pfam" id="PF04290"/>
    </source>
</evidence>
<keyword evidence="6 9" id="KW-1133">Transmembrane helix</keyword>
<dbReference type="GO" id="GO:0022857">
    <property type="term" value="F:transmembrane transporter activity"/>
    <property type="evidence" value="ECO:0007669"/>
    <property type="project" value="UniProtKB-UniRule"/>
</dbReference>
<keyword evidence="3" id="KW-1003">Cell membrane</keyword>
<accession>A0A3A9J8P4</accession>
<feature type="transmembrane region" description="Helical" evidence="9">
    <location>
        <begin position="85"/>
        <end position="107"/>
    </location>
</feature>
<name>A0A3A9J8P4_9PROT</name>
<dbReference type="InParanoid" id="A0A3A9J8P4"/>
<keyword evidence="7 9" id="KW-0472">Membrane</keyword>
<dbReference type="GO" id="GO:0005886">
    <property type="term" value="C:plasma membrane"/>
    <property type="evidence" value="ECO:0007669"/>
    <property type="project" value="UniProtKB-SubCell"/>
</dbReference>
<keyword evidence="2 9" id="KW-0813">Transport</keyword>
<dbReference type="EMBL" id="RAQU01000154">
    <property type="protein sequence ID" value="RKK02420.1"/>
    <property type="molecule type" value="Genomic_DNA"/>
</dbReference>
<comment type="function">
    <text evidence="9">Part of the tripartite ATP-independent periplasmic (TRAP) transport system.</text>
</comment>
<evidence type="ECO:0000256" key="2">
    <source>
        <dbReference type="ARBA" id="ARBA00022448"/>
    </source>
</evidence>
<evidence type="ECO:0000256" key="6">
    <source>
        <dbReference type="ARBA" id="ARBA00022989"/>
    </source>
</evidence>
<evidence type="ECO:0000256" key="1">
    <source>
        <dbReference type="ARBA" id="ARBA00004429"/>
    </source>
</evidence>
<dbReference type="PANTHER" id="PTHR35011">
    <property type="entry name" value="2,3-DIKETO-L-GULONATE TRAP TRANSPORTER SMALL PERMEASE PROTEIN YIAM"/>
    <property type="match status" value="1"/>
</dbReference>
<evidence type="ECO:0000256" key="3">
    <source>
        <dbReference type="ARBA" id="ARBA00022475"/>
    </source>
</evidence>
<evidence type="ECO:0000256" key="8">
    <source>
        <dbReference type="ARBA" id="ARBA00038436"/>
    </source>
</evidence>
<comment type="similarity">
    <text evidence="8 9">Belongs to the TRAP transporter small permease family.</text>
</comment>
<keyword evidence="4 9" id="KW-0997">Cell inner membrane</keyword>
<gene>
    <name evidence="11" type="ORF">D6Z83_19870</name>
    <name evidence="12" type="ORF">EBE87_26300</name>
</gene>
<proteinExistence type="inferred from homology"/>
<feature type="transmembrane region" description="Helical" evidence="9">
    <location>
        <begin position="127"/>
        <end position="148"/>
    </location>
</feature>
<comment type="caution">
    <text evidence="11">The sequence shown here is derived from an EMBL/GenBank/DDBJ whole genome shotgun (WGS) entry which is preliminary data.</text>
</comment>
<feature type="domain" description="Tripartite ATP-independent periplasmic transporters DctQ component" evidence="10">
    <location>
        <begin position="23"/>
        <end position="152"/>
    </location>
</feature>
<dbReference type="GO" id="GO:0015740">
    <property type="term" value="P:C4-dicarboxylate transport"/>
    <property type="evidence" value="ECO:0007669"/>
    <property type="project" value="TreeGrafter"/>
</dbReference>
<dbReference type="RefSeq" id="WP_120639978.1">
    <property type="nucleotide sequence ID" value="NZ_RAQU01000154.1"/>
</dbReference>
<comment type="subcellular location">
    <subcellularLocation>
        <location evidence="1 9">Cell inner membrane</location>
        <topology evidence="1 9">Multi-pass membrane protein</topology>
    </subcellularLocation>
</comment>
<dbReference type="OrthoDB" id="4964541at2"/>
<evidence type="ECO:0000256" key="5">
    <source>
        <dbReference type="ARBA" id="ARBA00022692"/>
    </source>
</evidence>
<dbReference type="InterPro" id="IPR007387">
    <property type="entry name" value="TRAP_DctQ"/>
</dbReference>
<keyword evidence="13" id="KW-1185">Reference proteome</keyword>